<feature type="signal peptide" evidence="2">
    <location>
        <begin position="1"/>
        <end position="20"/>
    </location>
</feature>
<sequence>MLPAVLTAKAIQLCAAGLGAAVTTPAPPYAIIVHTGASLTRQPDNEADAEATVRDLLALGADFDAGPLAIKGRDFATYGITPASVFDPCALAQVDDGSQRASIPTTATVSGVTALLRRAFAARITDTIRPMNATYGARYSWHKFGQAVDFVPAAGVNSITRDQIRALMGQSGIRLIELLGPGDRGHSNHWHIAFARPGQVIDRIRPVEEDEDWIVNVASADVRRPSAISGTDAPSAPVSALQPTEKAPPRWDVFAAEEWRVSHGGGS</sequence>
<dbReference type="KEGG" id="sbd:ATN00_21595"/>
<feature type="region of interest" description="Disordered" evidence="1">
    <location>
        <begin position="225"/>
        <end position="249"/>
    </location>
</feature>
<evidence type="ECO:0000313" key="3">
    <source>
        <dbReference type="EMBL" id="ALR23087.1"/>
    </source>
</evidence>
<organism evidence="3 4">
    <name type="scientific">Sphingobium baderi</name>
    <dbReference type="NCBI Taxonomy" id="1332080"/>
    <lineage>
        <taxon>Bacteria</taxon>
        <taxon>Pseudomonadati</taxon>
        <taxon>Pseudomonadota</taxon>
        <taxon>Alphaproteobacteria</taxon>
        <taxon>Sphingomonadales</taxon>
        <taxon>Sphingomonadaceae</taxon>
        <taxon>Sphingobium</taxon>
    </lineage>
</organism>
<proteinExistence type="predicted"/>
<dbReference type="EMBL" id="CP013266">
    <property type="protein sequence ID" value="ALR23087.1"/>
    <property type="molecule type" value="Genomic_DNA"/>
</dbReference>
<dbReference type="Proteomes" id="UP000056968">
    <property type="component" value="Plasmid pDE2"/>
</dbReference>
<dbReference type="RefSeq" id="WP_024310572.1">
    <property type="nucleotide sequence ID" value="NZ_CP013266.1"/>
</dbReference>
<keyword evidence="2" id="KW-0732">Signal</keyword>
<keyword evidence="3" id="KW-0614">Plasmid</keyword>
<dbReference type="OrthoDB" id="8277605at2"/>
<dbReference type="AlphaFoldDB" id="A0A0S3F5S0"/>
<feature type="chain" id="PRO_5006611974" evidence="2">
    <location>
        <begin position="21"/>
        <end position="267"/>
    </location>
</feature>
<geneLocation type="plasmid" evidence="3 4">
    <name>pDE2</name>
</geneLocation>
<evidence type="ECO:0000313" key="4">
    <source>
        <dbReference type="Proteomes" id="UP000056968"/>
    </source>
</evidence>
<protein>
    <submittedName>
        <fullName evidence="3">Muramidase</fullName>
    </submittedName>
</protein>
<evidence type="ECO:0000256" key="2">
    <source>
        <dbReference type="SAM" id="SignalP"/>
    </source>
</evidence>
<reference evidence="3 4" key="1">
    <citation type="submission" date="2015-11" db="EMBL/GenBank/DDBJ databases">
        <title>A Two-component Flavoprotein Monooxygenase System MeaXY Responsible for para-Hydroxylation of 2-Methyl-6-ethylaniline and 2,6-Diethylaniline in Sphingobium baderi DE-13.</title>
        <authorList>
            <person name="Cheng M."/>
            <person name="Meng Q."/>
            <person name="Yang Y."/>
            <person name="Chu C."/>
            <person name="Yan X."/>
            <person name="He J."/>
            <person name="Li S."/>
        </authorList>
    </citation>
    <scope>NUCLEOTIDE SEQUENCE [LARGE SCALE GENOMIC DNA]</scope>
    <source>
        <strain evidence="3 4">DE-13</strain>
        <plasmid evidence="4">Plasmid pDE2</plasmid>
    </source>
</reference>
<name>A0A0S3F5S0_9SPHN</name>
<gene>
    <name evidence="3" type="ORF">ATN00_21595</name>
</gene>
<keyword evidence="4" id="KW-1185">Reference proteome</keyword>
<accession>A0A0S3F5S0</accession>
<evidence type="ECO:0000256" key="1">
    <source>
        <dbReference type="SAM" id="MobiDB-lite"/>
    </source>
</evidence>